<evidence type="ECO:0000259" key="1">
    <source>
        <dbReference type="Pfam" id="PF12146"/>
    </source>
</evidence>
<dbReference type="OMA" id="NSRIVIW"/>
<dbReference type="InterPro" id="IPR022742">
    <property type="entry name" value="Hydrolase_4"/>
</dbReference>
<reference evidence="2" key="3">
    <citation type="submission" date="2025-08" db="UniProtKB">
        <authorList>
            <consortium name="Ensembl"/>
        </authorList>
    </citation>
    <scope>IDENTIFICATION</scope>
</reference>
<feature type="domain" description="Serine aminopeptidase S33" evidence="1">
    <location>
        <begin position="105"/>
        <end position="226"/>
    </location>
</feature>
<proteinExistence type="predicted"/>
<dbReference type="GeneTree" id="ENSGT00940000166415"/>
<organism evidence="2 3">
    <name type="scientific">Ciona intestinalis</name>
    <name type="common">Transparent sea squirt</name>
    <name type="synonym">Ascidia intestinalis</name>
    <dbReference type="NCBI Taxonomy" id="7719"/>
    <lineage>
        <taxon>Eukaryota</taxon>
        <taxon>Metazoa</taxon>
        <taxon>Chordata</taxon>
        <taxon>Tunicata</taxon>
        <taxon>Ascidiacea</taxon>
        <taxon>Phlebobranchia</taxon>
        <taxon>Cionidae</taxon>
        <taxon>Ciona</taxon>
    </lineage>
</organism>
<sequence>RALILCLLLAYTTTEVPQLHVRFSTILKLAAAFYVAVPLAIKYVPQIVAKATFLNFICPPLRLLNLTKPEQWGLSNVTNSSIQSSDGINLGMWHIKPKYTSHLQNASKVIIYCHGNAGHRGFGHRRYILKLFQSLGYHVIAFDYRGFGDSEGKPSQNGVVQDTLTVYKWVVKHTQSECRIYVWGHSLGTSIATHAIAEVQSTMVKQPEGLILEAPFTSISEAIFRYPLSRYLLHLYPTEFIHNLICAAFKRNSIQFSTVQVLPLIKCKVLMLHAMDDTKVDYSLGEKLFNEMKACGICKCPFIKFYSFEKLHGFGHNYIHKYPKLPALLTDFEDS</sequence>
<dbReference type="InParanoid" id="F6VGI1"/>
<dbReference type="AlphaFoldDB" id="F6VGI1"/>
<dbReference type="SUPFAM" id="SSF53474">
    <property type="entry name" value="alpha/beta-Hydrolases"/>
    <property type="match status" value="1"/>
</dbReference>
<keyword evidence="3" id="KW-1185">Reference proteome</keyword>
<reference evidence="2" key="2">
    <citation type="journal article" date="2008" name="Genome Biol.">
        <title>Improved genome assembly and evidence-based global gene model set for the chordate Ciona intestinalis: new insight into intron and operon populations.</title>
        <authorList>
            <person name="Satou Y."/>
            <person name="Mineta K."/>
            <person name="Ogasawara M."/>
            <person name="Sasakura Y."/>
            <person name="Shoguchi E."/>
            <person name="Ueno K."/>
            <person name="Yamada L."/>
            <person name="Matsumoto J."/>
            <person name="Wasserscheid J."/>
            <person name="Dewar K."/>
            <person name="Wiley G.B."/>
            <person name="Macmil S.L."/>
            <person name="Roe B.A."/>
            <person name="Zeller R.W."/>
            <person name="Hastings K.E."/>
            <person name="Lemaire P."/>
            <person name="Lindquist E."/>
            <person name="Endo T."/>
            <person name="Hotta K."/>
            <person name="Inaba K."/>
        </authorList>
    </citation>
    <scope>NUCLEOTIDE SEQUENCE [LARGE SCALE GENOMIC DNA]</scope>
    <source>
        <strain evidence="2">wild type</strain>
    </source>
</reference>
<dbReference type="GO" id="GO:0004622">
    <property type="term" value="F:phosphatidylcholine lysophospholipase activity"/>
    <property type="evidence" value="ECO:0000318"/>
    <property type="project" value="GO_Central"/>
</dbReference>
<dbReference type="GO" id="GO:0005789">
    <property type="term" value="C:endoplasmic reticulum membrane"/>
    <property type="evidence" value="ECO:0000318"/>
    <property type="project" value="GO_Central"/>
</dbReference>
<dbReference type="FunCoup" id="F6VGI1">
    <property type="interactions" value="409"/>
</dbReference>
<dbReference type="HOGENOM" id="CLU_029375_1_0_1"/>
<dbReference type="PANTHER" id="PTHR12277:SF194">
    <property type="entry name" value="FI04476P"/>
    <property type="match status" value="1"/>
</dbReference>
<dbReference type="Pfam" id="PF12146">
    <property type="entry name" value="Hydrolase_4"/>
    <property type="match status" value="1"/>
</dbReference>
<dbReference type="GO" id="GO:0047372">
    <property type="term" value="F:monoacylglycerol lipase activity"/>
    <property type="evidence" value="ECO:0000318"/>
    <property type="project" value="GO_Central"/>
</dbReference>
<dbReference type="Ensembl" id="ENSCINT00000011502.3">
    <property type="protein sequence ID" value="ENSCINP00000011502.3"/>
    <property type="gene ID" value="ENSCING00000005556.3"/>
</dbReference>
<protein>
    <recommendedName>
        <fullName evidence="1">Serine aminopeptidase S33 domain-containing protein</fullName>
    </recommendedName>
</protein>
<reference evidence="3" key="1">
    <citation type="journal article" date="2002" name="Science">
        <title>The draft genome of Ciona intestinalis: insights into chordate and vertebrate origins.</title>
        <authorList>
            <person name="Dehal P."/>
            <person name="Satou Y."/>
            <person name="Campbell R.K."/>
            <person name="Chapman J."/>
            <person name="Degnan B."/>
            <person name="De Tomaso A."/>
            <person name="Davidson B."/>
            <person name="Di Gregorio A."/>
            <person name="Gelpke M."/>
            <person name="Goodstein D.M."/>
            <person name="Harafuji N."/>
            <person name="Hastings K.E."/>
            <person name="Ho I."/>
            <person name="Hotta K."/>
            <person name="Huang W."/>
            <person name="Kawashima T."/>
            <person name="Lemaire P."/>
            <person name="Martinez D."/>
            <person name="Meinertzhagen I.A."/>
            <person name="Necula S."/>
            <person name="Nonaka M."/>
            <person name="Putnam N."/>
            <person name="Rash S."/>
            <person name="Saiga H."/>
            <person name="Satake M."/>
            <person name="Terry A."/>
            <person name="Yamada L."/>
            <person name="Wang H.G."/>
            <person name="Awazu S."/>
            <person name="Azumi K."/>
            <person name="Boore J."/>
            <person name="Branno M."/>
            <person name="Chin-Bow S."/>
            <person name="DeSantis R."/>
            <person name="Doyle S."/>
            <person name="Francino P."/>
            <person name="Keys D.N."/>
            <person name="Haga S."/>
            <person name="Hayashi H."/>
            <person name="Hino K."/>
            <person name="Imai K.S."/>
            <person name="Inaba K."/>
            <person name="Kano S."/>
            <person name="Kobayashi K."/>
            <person name="Kobayashi M."/>
            <person name="Lee B.I."/>
            <person name="Makabe K.W."/>
            <person name="Manohar C."/>
            <person name="Matassi G."/>
            <person name="Medina M."/>
            <person name="Mochizuki Y."/>
            <person name="Mount S."/>
            <person name="Morishita T."/>
            <person name="Miura S."/>
            <person name="Nakayama A."/>
            <person name="Nishizaka S."/>
            <person name="Nomoto H."/>
            <person name="Ohta F."/>
            <person name="Oishi K."/>
            <person name="Rigoutsos I."/>
            <person name="Sano M."/>
            <person name="Sasaki A."/>
            <person name="Sasakura Y."/>
            <person name="Shoguchi E."/>
            <person name="Shin-i T."/>
            <person name="Spagnuolo A."/>
            <person name="Stainier D."/>
            <person name="Suzuki M.M."/>
            <person name="Tassy O."/>
            <person name="Takatori N."/>
            <person name="Tokuoka M."/>
            <person name="Yagi K."/>
            <person name="Yoshizaki F."/>
            <person name="Wada S."/>
            <person name="Zhang C."/>
            <person name="Hyatt P.D."/>
            <person name="Larimer F."/>
            <person name="Detter C."/>
            <person name="Doggett N."/>
            <person name="Glavina T."/>
            <person name="Hawkins T."/>
            <person name="Richardson P."/>
            <person name="Lucas S."/>
            <person name="Kohara Y."/>
            <person name="Levine M."/>
            <person name="Satoh N."/>
            <person name="Rokhsar D.S."/>
        </authorList>
    </citation>
    <scope>NUCLEOTIDE SEQUENCE [LARGE SCALE GENOMIC DNA]</scope>
</reference>
<dbReference type="PANTHER" id="PTHR12277">
    <property type="entry name" value="ALPHA/BETA HYDROLASE DOMAIN-CONTAINING PROTEIN"/>
    <property type="match status" value="1"/>
</dbReference>
<evidence type="ECO:0000313" key="2">
    <source>
        <dbReference type="Ensembl" id="ENSCINP00000011502.3"/>
    </source>
</evidence>
<dbReference type="Proteomes" id="UP000008144">
    <property type="component" value="Chromosome 12"/>
</dbReference>
<dbReference type="EMBL" id="EAAA01001014">
    <property type="status" value="NOT_ANNOTATED_CDS"/>
    <property type="molecule type" value="Genomic_DNA"/>
</dbReference>
<dbReference type="GO" id="GO:0052651">
    <property type="term" value="P:monoacylglycerol catabolic process"/>
    <property type="evidence" value="ECO:0000318"/>
    <property type="project" value="GO_Central"/>
</dbReference>
<dbReference type="GO" id="GO:0006660">
    <property type="term" value="P:phosphatidylserine catabolic process"/>
    <property type="evidence" value="ECO:0000318"/>
    <property type="project" value="GO_Central"/>
</dbReference>
<name>F6VGI1_CIOIN</name>
<evidence type="ECO:0000313" key="3">
    <source>
        <dbReference type="Proteomes" id="UP000008144"/>
    </source>
</evidence>
<reference evidence="2" key="4">
    <citation type="submission" date="2025-09" db="UniProtKB">
        <authorList>
            <consortium name="Ensembl"/>
        </authorList>
    </citation>
    <scope>IDENTIFICATION</scope>
</reference>
<dbReference type="STRING" id="7719.ENSCINP00000011502"/>
<dbReference type="InterPro" id="IPR029058">
    <property type="entry name" value="AB_hydrolase_fold"/>
</dbReference>
<dbReference type="Gene3D" id="3.40.50.1820">
    <property type="entry name" value="alpha/beta hydrolase"/>
    <property type="match status" value="1"/>
</dbReference>
<accession>F6VGI1</accession>